<evidence type="ECO:0008006" key="3">
    <source>
        <dbReference type="Google" id="ProtNLM"/>
    </source>
</evidence>
<protein>
    <recommendedName>
        <fullName evidence="3">Phage XkdN-like protein</fullName>
    </recommendedName>
</protein>
<accession>A0A378NTU8</accession>
<dbReference type="EMBL" id="UGPP01000001">
    <property type="protein sequence ID" value="STY71297.1"/>
    <property type="molecule type" value="Genomic_DNA"/>
</dbReference>
<evidence type="ECO:0000313" key="1">
    <source>
        <dbReference type="EMBL" id="STY71297.1"/>
    </source>
</evidence>
<gene>
    <name evidence="1" type="ORF">NCTC10571_01453</name>
</gene>
<name>A0A378NTU8_9FIRM</name>
<proteinExistence type="predicted"/>
<dbReference type="AlphaFoldDB" id="A0A378NTU8"/>
<sequence length="112" mass="13067">MKIDTTNTLTESQINDWKKQYKKIYKSIVGEEVIIWRKLKRSEYIDIMTNSSFKDDDSNKSPYLRQDAIVKMCCLYPSNMDEIIEENGALSTYISDEIMLKSGFEITATTEM</sequence>
<dbReference type="RefSeq" id="WP_115151655.1">
    <property type="nucleotide sequence ID" value="NZ_UGPP01000001.1"/>
</dbReference>
<evidence type="ECO:0000313" key="2">
    <source>
        <dbReference type="Proteomes" id="UP000255234"/>
    </source>
</evidence>
<dbReference type="Proteomes" id="UP000255234">
    <property type="component" value="Unassembled WGS sequence"/>
</dbReference>
<organism evidence="1 2">
    <name type="scientific">Megamonas hypermegale</name>
    <dbReference type="NCBI Taxonomy" id="158847"/>
    <lineage>
        <taxon>Bacteria</taxon>
        <taxon>Bacillati</taxon>
        <taxon>Bacillota</taxon>
        <taxon>Negativicutes</taxon>
        <taxon>Selenomonadales</taxon>
        <taxon>Selenomonadaceae</taxon>
        <taxon>Megamonas</taxon>
    </lineage>
</organism>
<reference evidence="1 2" key="1">
    <citation type="submission" date="2018-06" db="EMBL/GenBank/DDBJ databases">
        <authorList>
            <consortium name="Pathogen Informatics"/>
            <person name="Doyle S."/>
        </authorList>
    </citation>
    <scope>NUCLEOTIDE SEQUENCE [LARGE SCALE GENOMIC DNA]</scope>
    <source>
        <strain evidence="1 2">NCTC10571</strain>
    </source>
</reference>